<organism evidence="12 13">
    <name type="scientific">Aphanomyces euteiches</name>
    <dbReference type="NCBI Taxonomy" id="100861"/>
    <lineage>
        <taxon>Eukaryota</taxon>
        <taxon>Sar</taxon>
        <taxon>Stramenopiles</taxon>
        <taxon>Oomycota</taxon>
        <taxon>Saprolegniomycetes</taxon>
        <taxon>Saprolegniales</taxon>
        <taxon>Verrucalvaceae</taxon>
        <taxon>Aphanomyces</taxon>
    </lineage>
</organism>
<dbReference type="SUPFAM" id="SSF56204">
    <property type="entry name" value="Hect, E3 ligase catalytic domain"/>
    <property type="match status" value="1"/>
</dbReference>
<dbReference type="FunFam" id="3.30.2410.10:FF:000009">
    <property type="entry name" value="Probable E3 ubiquitin-protein ligase HECTD2"/>
    <property type="match status" value="1"/>
</dbReference>
<evidence type="ECO:0000313" key="13">
    <source>
        <dbReference type="Proteomes" id="UP000481153"/>
    </source>
</evidence>
<dbReference type="PROSITE" id="PS01358">
    <property type="entry name" value="ZF_RANBP2_1"/>
    <property type="match status" value="1"/>
</dbReference>
<dbReference type="CDD" id="cd00078">
    <property type="entry name" value="HECTc"/>
    <property type="match status" value="1"/>
</dbReference>
<evidence type="ECO:0000256" key="10">
    <source>
        <dbReference type="SAM" id="Phobius"/>
    </source>
</evidence>
<dbReference type="InterPro" id="IPR000569">
    <property type="entry name" value="HECT_dom"/>
</dbReference>
<dbReference type="Gene3D" id="3.90.1750.10">
    <property type="entry name" value="Hect, E3 ligase catalytic domains"/>
    <property type="match status" value="1"/>
</dbReference>
<dbReference type="GO" id="GO:0008270">
    <property type="term" value="F:zinc ion binding"/>
    <property type="evidence" value="ECO:0007669"/>
    <property type="project" value="UniProtKB-KW"/>
</dbReference>
<accession>A0A6G0XBP0</accession>
<keyword evidence="5" id="KW-0479">Metal-binding</keyword>
<evidence type="ECO:0000256" key="6">
    <source>
        <dbReference type="ARBA" id="ARBA00022771"/>
    </source>
</evidence>
<comment type="pathway">
    <text evidence="2">Protein modification; protein ubiquitination.</text>
</comment>
<dbReference type="InterPro" id="IPR001876">
    <property type="entry name" value="Znf_RanBP2"/>
</dbReference>
<evidence type="ECO:0000256" key="9">
    <source>
        <dbReference type="PROSITE-ProRule" id="PRU00104"/>
    </source>
</evidence>
<evidence type="ECO:0000256" key="1">
    <source>
        <dbReference type="ARBA" id="ARBA00000885"/>
    </source>
</evidence>
<comment type="catalytic activity">
    <reaction evidence="1">
        <text>S-ubiquitinyl-[E2 ubiquitin-conjugating enzyme]-L-cysteine + [acceptor protein]-L-lysine = [E2 ubiquitin-conjugating enzyme]-L-cysteine + N(6)-ubiquitinyl-[acceptor protein]-L-lysine.</text>
        <dbReference type="EC" id="2.3.2.26"/>
    </reaction>
</comment>
<proteinExistence type="predicted"/>
<name>A0A6G0XBP0_9STRA</name>
<dbReference type="GO" id="GO:0005737">
    <property type="term" value="C:cytoplasm"/>
    <property type="evidence" value="ECO:0007669"/>
    <property type="project" value="TreeGrafter"/>
</dbReference>
<dbReference type="PANTHER" id="PTHR11254:SF440">
    <property type="entry name" value="E3 UBIQUITIN-PROTEIN LIGASE NEDD-4"/>
    <property type="match status" value="1"/>
</dbReference>
<dbReference type="Gene3D" id="3.30.2410.10">
    <property type="entry name" value="Hect, E3 ligase catalytic domain"/>
    <property type="match status" value="1"/>
</dbReference>
<evidence type="ECO:0000259" key="11">
    <source>
        <dbReference type="PROSITE" id="PS50237"/>
    </source>
</evidence>
<sequence length="616" mass="69187">MVSQASVAPQFGLRRRQLQFNERDTTIYPTMIALVSFFILCKVVTMLRDKYCPRPASEAQASLLQYNFLQHLPGFTRGDVEQQLVHAERWKCDICQFENLVETLHCHLCGTAYDKPSQSPAMKDNAELSSSVALSIEPVALQPLTHRQLCARSRKNWTRTVVNDGMKWHFHCDQSSAFETQGCVIQARASQAQDDELENKSLTLEWLSIDDCDVQNTVVGEKLLLPVWCGLLQVSSLAFSAKYAWFLDQVSTIVLPYEAHHFRFKTRREHVVEEALAHLSQLDGDLGCATTRYEFKGEIAIDAGAVQREWYMLVAQSIMDESLGLFSIADHDTNGYYINPASQTKITEFRAVGRFLAQAILSGQVVPLQFSPVLFKAILGSPMTLLDVECMDPPMYRSLMHVLESEQVEDLALTFSAVERNGDSVVEVELIPNGANVLVTKASAHDYVTRMVRYLLFDRVQHQLAALLHGIYDILPPALLVPFDFKELELLVCGLSVIDVHDWKLNTIISSNLKDSPVYSWFWEVVESLNAVDQAKLLQFCTGSSRVPVQGFKGLTSYDGNICHFSISGKNYTPGMYPVAHACFNRLDLPLYPTKELVQAAIEVLLQAAPTGFTIM</sequence>
<dbReference type="AlphaFoldDB" id="A0A6G0XBP0"/>
<protein>
    <recommendedName>
        <fullName evidence="3">HECT-type E3 ubiquitin transferase</fullName>
        <ecNumber evidence="3">2.3.2.26</ecNumber>
    </recommendedName>
</protein>
<keyword evidence="10" id="KW-0812">Transmembrane</keyword>
<dbReference type="Gene3D" id="3.30.2160.10">
    <property type="entry name" value="Hect, E3 ligase catalytic domain"/>
    <property type="match status" value="1"/>
</dbReference>
<keyword evidence="10" id="KW-1133">Transmembrane helix</keyword>
<dbReference type="InterPro" id="IPR050409">
    <property type="entry name" value="E3_ubiq-protein_ligase"/>
</dbReference>
<evidence type="ECO:0000256" key="5">
    <source>
        <dbReference type="ARBA" id="ARBA00022723"/>
    </source>
</evidence>
<dbReference type="Proteomes" id="UP000481153">
    <property type="component" value="Unassembled WGS sequence"/>
</dbReference>
<keyword evidence="13" id="KW-1185">Reference proteome</keyword>
<feature type="active site" description="Glycyl thioester intermediate" evidence="9">
    <location>
        <position position="583"/>
    </location>
</feature>
<dbReference type="GO" id="GO:0016567">
    <property type="term" value="P:protein ubiquitination"/>
    <property type="evidence" value="ECO:0007669"/>
    <property type="project" value="TreeGrafter"/>
</dbReference>
<dbReference type="GO" id="GO:0061630">
    <property type="term" value="F:ubiquitin protein ligase activity"/>
    <property type="evidence" value="ECO:0007669"/>
    <property type="project" value="UniProtKB-EC"/>
</dbReference>
<gene>
    <name evidence="12" type="ORF">Ae201684_006687</name>
</gene>
<dbReference type="GO" id="GO:0006511">
    <property type="term" value="P:ubiquitin-dependent protein catabolic process"/>
    <property type="evidence" value="ECO:0007669"/>
    <property type="project" value="TreeGrafter"/>
</dbReference>
<evidence type="ECO:0000256" key="7">
    <source>
        <dbReference type="ARBA" id="ARBA00022786"/>
    </source>
</evidence>
<comment type="caution">
    <text evidence="12">The sequence shown here is derived from an EMBL/GenBank/DDBJ whole genome shotgun (WGS) entry which is preliminary data.</text>
</comment>
<dbReference type="InterPro" id="IPR035983">
    <property type="entry name" value="Hect_E3_ubiquitin_ligase"/>
</dbReference>
<feature type="domain" description="HECT" evidence="11">
    <location>
        <begin position="282"/>
        <end position="616"/>
    </location>
</feature>
<evidence type="ECO:0000256" key="2">
    <source>
        <dbReference type="ARBA" id="ARBA00004906"/>
    </source>
</evidence>
<dbReference type="PROSITE" id="PS50237">
    <property type="entry name" value="HECT"/>
    <property type="match status" value="1"/>
</dbReference>
<keyword evidence="8" id="KW-0862">Zinc</keyword>
<keyword evidence="7 9" id="KW-0833">Ubl conjugation pathway</keyword>
<keyword evidence="6" id="KW-0863">Zinc-finger</keyword>
<dbReference type="EC" id="2.3.2.26" evidence="3"/>
<reference evidence="12 13" key="1">
    <citation type="submission" date="2019-07" db="EMBL/GenBank/DDBJ databases">
        <title>Genomics analysis of Aphanomyces spp. identifies a new class of oomycete effector associated with host adaptation.</title>
        <authorList>
            <person name="Gaulin E."/>
        </authorList>
    </citation>
    <scope>NUCLEOTIDE SEQUENCE [LARGE SCALE GENOMIC DNA]</scope>
    <source>
        <strain evidence="12 13">ATCC 201684</strain>
    </source>
</reference>
<evidence type="ECO:0000256" key="8">
    <source>
        <dbReference type="ARBA" id="ARBA00022833"/>
    </source>
</evidence>
<keyword evidence="10" id="KW-0472">Membrane</keyword>
<evidence type="ECO:0000256" key="4">
    <source>
        <dbReference type="ARBA" id="ARBA00022679"/>
    </source>
</evidence>
<evidence type="ECO:0000313" key="12">
    <source>
        <dbReference type="EMBL" id="KAF0737531.1"/>
    </source>
</evidence>
<dbReference type="PANTHER" id="PTHR11254">
    <property type="entry name" value="HECT DOMAIN UBIQUITIN-PROTEIN LIGASE"/>
    <property type="match status" value="1"/>
</dbReference>
<keyword evidence="4" id="KW-0808">Transferase</keyword>
<dbReference type="SMART" id="SM00119">
    <property type="entry name" value="HECTc"/>
    <property type="match status" value="1"/>
</dbReference>
<evidence type="ECO:0000256" key="3">
    <source>
        <dbReference type="ARBA" id="ARBA00012485"/>
    </source>
</evidence>
<dbReference type="VEuPathDB" id="FungiDB:AeMF1_015551"/>
<feature type="transmembrane region" description="Helical" evidence="10">
    <location>
        <begin position="27"/>
        <end position="47"/>
    </location>
</feature>
<dbReference type="EMBL" id="VJMJ01000084">
    <property type="protein sequence ID" value="KAF0737531.1"/>
    <property type="molecule type" value="Genomic_DNA"/>
</dbReference>
<dbReference type="Pfam" id="PF00632">
    <property type="entry name" value="HECT"/>
    <property type="match status" value="1"/>
</dbReference>